<sequence length="293" mass="31552">MPDSLVDAHLHVWDLDGGGPFGVTYPWLTSGPLHRTHTLDEVDADLAAMGVGQIVLVQASDSLAETDELLRTAGTAPVPATVVGWLPLADARLTEQALDRRPDGTLVGVRHLIHDEPDPEWMMRPEVAQGMAVLERRGLTFDAVAERPDLLAQVPAVARRHPGLTVVLDHIGKPPVASGWSSPESQDWARRLREAAAEPGVVAKLSGLATVSRTGWEPADWQPFVDHALECFGAERLVLGSDWPVSTLNGDYSSVVTGLLEVIAGLSADERRLICTTNALRTYGPRPESDVVS</sequence>
<evidence type="ECO:0000259" key="2">
    <source>
        <dbReference type="Pfam" id="PF04909"/>
    </source>
</evidence>
<accession>A0ABP8LEA1</accession>
<dbReference type="Proteomes" id="UP001500622">
    <property type="component" value="Unassembled WGS sequence"/>
</dbReference>
<dbReference type="Pfam" id="PF04909">
    <property type="entry name" value="Amidohydro_2"/>
    <property type="match status" value="1"/>
</dbReference>
<dbReference type="InterPro" id="IPR052350">
    <property type="entry name" value="Metallo-dep_Lactonases"/>
</dbReference>
<comment type="similarity">
    <text evidence="1">Belongs to the metallo-dependent hydrolases superfamily.</text>
</comment>
<evidence type="ECO:0000256" key="1">
    <source>
        <dbReference type="ARBA" id="ARBA00038310"/>
    </source>
</evidence>
<dbReference type="RefSeq" id="WP_345216968.1">
    <property type="nucleotide sequence ID" value="NZ_BAABGN010000012.1"/>
</dbReference>
<dbReference type="PANTHER" id="PTHR43569:SF2">
    <property type="entry name" value="AMIDOHYDROLASE-RELATED DOMAIN-CONTAINING PROTEIN"/>
    <property type="match status" value="1"/>
</dbReference>
<organism evidence="3 4">
    <name type="scientific">Georgenia halophila</name>
    <dbReference type="NCBI Taxonomy" id="620889"/>
    <lineage>
        <taxon>Bacteria</taxon>
        <taxon>Bacillati</taxon>
        <taxon>Actinomycetota</taxon>
        <taxon>Actinomycetes</taxon>
        <taxon>Micrococcales</taxon>
        <taxon>Bogoriellaceae</taxon>
        <taxon>Georgenia</taxon>
    </lineage>
</organism>
<evidence type="ECO:0000313" key="4">
    <source>
        <dbReference type="Proteomes" id="UP001500622"/>
    </source>
</evidence>
<gene>
    <name evidence="3" type="ORF">GCM10023169_28750</name>
</gene>
<comment type="caution">
    <text evidence="3">The sequence shown here is derived from an EMBL/GenBank/DDBJ whole genome shotgun (WGS) entry which is preliminary data.</text>
</comment>
<dbReference type="Gene3D" id="3.20.20.140">
    <property type="entry name" value="Metal-dependent hydrolases"/>
    <property type="match status" value="1"/>
</dbReference>
<dbReference type="InterPro" id="IPR006680">
    <property type="entry name" value="Amidohydro-rel"/>
</dbReference>
<dbReference type="PANTHER" id="PTHR43569">
    <property type="entry name" value="AMIDOHYDROLASE"/>
    <property type="match status" value="1"/>
</dbReference>
<dbReference type="InterPro" id="IPR032466">
    <property type="entry name" value="Metal_Hydrolase"/>
</dbReference>
<proteinExistence type="inferred from homology"/>
<reference evidence="4" key="1">
    <citation type="journal article" date="2019" name="Int. J. Syst. Evol. Microbiol.">
        <title>The Global Catalogue of Microorganisms (GCM) 10K type strain sequencing project: providing services to taxonomists for standard genome sequencing and annotation.</title>
        <authorList>
            <consortium name="The Broad Institute Genomics Platform"/>
            <consortium name="The Broad Institute Genome Sequencing Center for Infectious Disease"/>
            <person name="Wu L."/>
            <person name="Ma J."/>
        </authorList>
    </citation>
    <scope>NUCLEOTIDE SEQUENCE [LARGE SCALE GENOMIC DNA]</scope>
    <source>
        <strain evidence="4">JCM 17810</strain>
    </source>
</reference>
<keyword evidence="4" id="KW-1185">Reference proteome</keyword>
<protein>
    <submittedName>
        <fullName evidence="3">Amidohydrolase family protein</fullName>
    </submittedName>
</protein>
<dbReference type="SUPFAM" id="SSF51556">
    <property type="entry name" value="Metallo-dependent hydrolases"/>
    <property type="match status" value="1"/>
</dbReference>
<evidence type="ECO:0000313" key="3">
    <source>
        <dbReference type="EMBL" id="GAA4428047.1"/>
    </source>
</evidence>
<dbReference type="EMBL" id="BAABGN010000012">
    <property type="protein sequence ID" value="GAA4428047.1"/>
    <property type="molecule type" value="Genomic_DNA"/>
</dbReference>
<feature type="domain" description="Amidohydrolase-related" evidence="2">
    <location>
        <begin position="6"/>
        <end position="284"/>
    </location>
</feature>
<name>A0ABP8LEA1_9MICO</name>